<gene>
    <name evidence="3" type="ORF">VTL71DRAFT_9964</name>
</gene>
<accession>A0ABR4BR22</accession>
<protein>
    <recommendedName>
        <fullName evidence="2">Ecp2 effector protein-like domain-containing protein</fullName>
    </recommendedName>
</protein>
<feature type="domain" description="Ecp2 effector protein-like" evidence="2">
    <location>
        <begin position="44"/>
        <end position="141"/>
    </location>
</feature>
<evidence type="ECO:0000313" key="3">
    <source>
        <dbReference type="EMBL" id="KAL2060142.1"/>
    </source>
</evidence>
<keyword evidence="1" id="KW-0732">Signal</keyword>
<dbReference type="InterPro" id="IPR029226">
    <property type="entry name" value="Ecp2-like"/>
</dbReference>
<comment type="caution">
    <text evidence="3">The sequence shown here is derived from an EMBL/GenBank/DDBJ whole genome shotgun (WGS) entry which is preliminary data.</text>
</comment>
<organism evidence="3 4">
    <name type="scientific">Oculimacula yallundae</name>
    <dbReference type="NCBI Taxonomy" id="86028"/>
    <lineage>
        <taxon>Eukaryota</taxon>
        <taxon>Fungi</taxon>
        <taxon>Dikarya</taxon>
        <taxon>Ascomycota</taxon>
        <taxon>Pezizomycotina</taxon>
        <taxon>Leotiomycetes</taxon>
        <taxon>Helotiales</taxon>
        <taxon>Ploettnerulaceae</taxon>
        <taxon>Oculimacula</taxon>
    </lineage>
</organism>
<feature type="chain" id="PRO_5046972488" description="Ecp2 effector protein-like domain-containing protein" evidence="1">
    <location>
        <begin position="19"/>
        <end position="217"/>
    </location>
</feature>
<evidence type="ECO:0000256" key="1">
    <source>
        <dbReference type="SAM" id="SignalP"/>
    </source>
</evidence>
<evidence type="ECO:0000259" key="2">
    <source>
        <dbReference type="Pfam" id="PF14856"/>
    </source>
</evidence>
<keyword evidence="4" id="KW-1185">Reference proteome</keyword>
<proteinExistence type="predicted"/>
<dbReference type="EMBL" id="JAZHXI010000024">
    <property type="protein sequence ID" value="KAL2060142.1"/>
    <property type="molecule type" value="Genomic_DNA"/>
</dbReference>
<evidence type="ECO:0000313" key="4">
    <source>
        <dbReference type="Proteomes" id="UP001595075"/>
    </source>
</evidence>
<feature type="signal peptide" evidence="1">
    <location>
        <begin position="1"/>
        <end position="18"/>
    </location>
</feature>
<dbReference type="Proteomes" id="UP001595075">
    <property type="component" value="Unassembled WGS sequence"/>
</dbReference>
<sequence length="217" mass="23157">MKTQVLAALAAMLVLCDAAPLPATSEALTGAVLFDRATQSQINDCGASTFVNQSSGGSPLISDCQMIARNIAGGGSWTIGCGGSATRTYARYGTCAVDARCDGDSTDAAYIGNQDTIDIINSSIQKFSYQGKVGATGRMGCDSINVHDMSRKVIWGKYFEVVSVKLYKLLTFRTGRQSKVVLLEMISCTLETCTGTTFRSFVIFLKTAHVVGSGRWR</sequence>
<name>A0ABR4BR22_9HELO</name>
<dbReference type="Pfam" id="PF14856">
    <property type="entry name" value="Hce2"/>
    <property type="match status" value="1"/>
</dbReference>
<reference evidence="3 4" key="1">
    <citation type="journal article" date="2024" name="Commun. Biol.">
        <title>Comparative genomic analysis of thermophilic fungi reveals convergent evolutionary adaptations and gene losses.</title>
        <authorList>
            <person name="Steindorff A.S."/>
            <person name="Aguilar-Pontes M.V."/>
            <person name="Robinson A.J."/>
            <person name="Andreopoulos B."/>
            <person name="LaButti K."/>
            <person name="Kuo A."/>
            <person name="Mondo S."/>
            <person name="Riley R."/>
            <person name="Otillar R."/>
            <person name="Haridas S."/>
            <person name="Lipzen A."/>
            <person name="Grimwood J."/>
            <person name="Schmutz J."/>
            <person name="Clum A."/>
            <person name="Reid I.D."/>
            <person name="Moisan M.C."/>
            <person name="Butler G."/>
            <person name="Nguyen T.T.M."/>
            <person name="Dewar K."/>
            <person name="Conant G."/>
            <person name="Drula E."/>
            <person name="Henrissat B."/>
            <person name="Hansel C."/>
            <person name="Singer S."/>
            <person name="Hutchinson M.I."/>
            <person name="de Vries R.P."/>
            <person name="Natvig D.O."/>
            <person name="Powell A.J."/>
            <person name="Tsang A."/>
            <person name="Grigoriev I.V."/>
        </authorList>
    </citation>
    <scope>NUCLEOTIDE SEQUENCE [LARGE SCALE GENOMIC DNA]</scope>
    <source>
        <strain evidence="3 4">CBS 494.80</strain>
    </source>
</reference>